<dbReference type="Pfam" id="PF02837">
    <property type="entry name" value="Glyco_hydro_2_N"/>
    <property type="match status" value="1"/>
</dbReference>
<protein>
    <submittedName>
        <fullName evidence="5">Beta-galactosidase</fullName>
        <ecNumber evidence="5">3.2.1.23</ecNumber>
    </submittedName>
</protein>
<gene>
    <name evidence="5" type="primary">lacZ_10</name>
    <name evidence="5" type="ORF">BEI61_04371</name>
</gene>
<dbReference type="Pfam" id="PF00703">
    <property type="entry name" value="Glyco_hydro_2"/>
    <property type="match status" value="1"/>
</dbReference>
<dbReference type="Pfam" id="PF00754">
    <property type="entry name" value="F5_F8_type_C"/>
    <property type="match status" value="1"/>
</dbReference>
<dbReference type="Gene3D" id="2.60.40.10">
    <property type="entry name" value="Immunoglobulins"/>
    <property type="match status" value="1"/>
</dbReference>
<keyword evidence="3 5" id="KW-0326">Glycosidase</keyword>
<accession>A0A1E3A485</accession>
<dbReference type="InterPro" id="IPR051913">
    <property type="entry name" value="GH2_Domain-Containing"/>
</dbReference>
<dbReference type="InterPro" id="IPR023232">
    <property type="entry name" value="Glyco_hydro_2_AS"/>
</dbReference>
<dbReference type="SUPFAM" id="SSF49303">
    <property type="entry name" value="beta-Galactosidase/glucuronidase domain"/>
    <property type="match status" value="1"/>
</dbReference>
<dbReference type="PRINTS" id="PR00132">
    <property type="entry name" value="GLHYDRLASE2"/>
</dbReference>
<comment type="similarity">
    <text evidence="1">Belongs to the glycosyl hydrolase 2 family.</text>
</comment>
<dbReference type="InterPro" id="IPR006104">
    <property type="entry name" value="Glyco_hydro_2_N"/>
</dbReference>
<dbReference type="InterPro" id="IPR006102">
    <property type="entry name" value="Ig-like_GH2"/>
</dbReference>
<dbReference type="PANTHER" id="PTHR42732:SF1">
    <property type="entry name" value="BETA-MANNOSIDASE"/>
    <property type="match status" value="1"/>
</dbReference>
<dbReference type="InterPro" id="IPR000421">
    <property type="entry name" value="FA58C"/>
</dbReference>
<dbReference type="EC" id="3.2.1.23" evidence="5"/>
<dbReference type="EMBL" id="MCGH01000003">
    <property type="protein sequence ID" value="ODM03573.1"/>
    <property type="molecule type" value="Genomic_DNA"/>
</dbReference>
<dbReference type="InterPro" id="IPR036156">
    <property type="entry name" value="Beta-gal/glucu_dom_sf"/>
</dbReference>
<evidence type="ECO:0000259" key="4">
    <source>
        <dbReference type="PROSITE" id="PS50022"/>
    </source>
</evidence>
<organism evidence="5 6">
    <name type="scientific">Eisenbergiella tayi</name>
    <dbReference type="NCBI Taxonomy" id="1432052"/>
    <lineage>
        <taxon>Bacteria</taxon>
        <taxon>Bacillati</taxon>
        <taxon>Bacillota</taxon>
        <taxon>Clostridia</taxon>
        <taxon>Lachnospirales</taxon>
        <taxon>Lachnospiraceae</taxon>
        <taxon>Eisenbergiella</taxon>
    </lineage>
</organism>
<evidence type="ECO:0000256" key="3">
    <source>
        <dbReference type="ARBA" id="ARBA00023295"/>
    </source>
</evidence>
<dbReference type="PROSITE" id="PS50022">
    <property type="entry name" value="FA58C_3"/>
    <property type="match status" value="1"/>
</dbReference>
<evidence type="ECO:0000256" key="2">
    <source>
        <dbReference type="ARBA" id="ARBA00022801"/>
    </source>
</evidence>
<comment type="caution">
    <text evidence="5">The sequence shown here is derived from an EMBL/GenBank/DDBJ whole genome shotgun (WGS) entry which is preliminary data.</text>
</comment>
<name>A0A1E3A485_9FIRM</name>
<dbReference type="InterPro" id="IPR008979">
    <property type="entry name" value="Galactose-bd-like_sf"/>
</dbReference>
<dbReference type="InterPro" id="IPR006103">
    <property type="entry name" value="Glyco_hydro_2_cat"/>
</dbReference>
<dbReference type="PANTHER" id="PTHR42732">
    <property type="entry name" value="BETA-GALACTOSIDASE"/>
    <property type="match status" value="1"/>
</dbReference>
<sequence>MEQEQKMLINRNWKFMHGDFPEAKAPEYDDREWYDIGIPHSFGIPYFMEKQFYIGYGCYRKWLQIETGFDTKKLYLEFQASFQDTEVYVNGELAGTHRGGYTAFLIDITSFVRPGANLIFVRVNNLWNARIAPRGGEHVFNGGIYRDVSLIVKENVHVAWYGTRVTTPEVSAGRARIVAETEVENTSFVQADGRLESILLYKGEEAGRMESAFSIAPENMTKVVQEQFLADPQLWHPDTPNLYTMVSRVYVDDVPVDTYETEFGIRYFEFTADKGFFLNGEHYDIHGANVHQDQAGWSDAVTHTAIARDIAMVKECGMNFIRGSHYPHHPYFAEECDRQGILFWSENCFWGTGGVKEEGYWTASGYPVNEEDEEEFEAGCMQTLSEMIRVNRNHPSIIVWSMCNEPFFSALEVLDKARALVKKLVEYSHVLDDSRPAAVGGAQRGGFDTLGDIAGYNGDGASIFLNPGFPNFVSEYGSSVLDRPGEFIHRYRDGVEEDYPWRSGKCLWCAFHHGSILGNMGHMGMIDYYRLPLDTWYWYRENLAGVPRPEIPKKGVPHRVRLTPGSLTMKCDGTEDVKIVAEVLNEEGERIDCNPQIELTVVSGPGRFPTGKNFILSSGKENLIQGLGAITLRAYDGGETVVHAVCEGLLCDEIRIQVLGEEAPEGCARVELQPPPYVCDEPKRRSLDNIAINRPVFCTSAEEGHPARNVTNGDMKTCWKPAEDDTERMVLVDLEGTKEIQSVVVVFAEVTNADYEILLTDDRKTYRSVYISEKANIDNFLTVHLPGEKTRYVCVRFLERAVGVYKVEAFA</sequence>
<evidence type="ECO:0000256" key="1">
    <source>
        <dbReference type="ARBA" id="ARBA00007401"/>
    </source>
</evidence>
<dbReference type="Gene3D" id="3.20.20.80">
    <property type="entry name" value="Glycosidases"/>
    <property type="match status" value="1"/>
</dbReference>
<dbReference type="GO" id="GO:0004565">
    <property type="term" value="F:beta-galactosidase activity"/>
    <property type="evidence" value="ECO:0007669"/>
    <property type="project" value="UniProtKB-EC"/>
</dbReference>
<feature type="domain" description="F5/8 type C" evidence="4">
    <location>
        <begin position="679"/>
        <end position="811"/>
    </location>
</feature>
<evidence type="ECO:0000313" key="6">
    <source>
        <dbReference type="Proteomes" id="UP000094067"/>
    </source>
</evidence>
<dbReference type="Proteomes" id="UP000094067">
    <property type="component" value="Unassembled WGS sequence"/>
</dbReference>
<dbReference type="GO" id="GO:0005975">
    <property type="term" value="P:carbohydrate metabolic process"/>
    <property type="evidence" value="ECO:0007669"/>
    <property type="project" value="InterPro"/>
</dbReference>
<dbReference type="InterPro" id="IPR017853">
    <property type="entry name" value="GH"/>
</dbReference>
<evidence type="ECO:0000313" key="5">
    <source>
        <dbReference type="EMBL" id="ODM03573.1"/>
    </source>
</evidence>
<reference evidence="5 6" key="1">
    <citation type="submission" date="2016-07" db="EMBL/GenBank/DDBJ databases">
        <title>Characterization of isolates of Eisenbergiella tayi derived from blood cultures, using whole genome sequencing.</title>
        <authorList>
            <person name="Burdz T."/>
            <person name="Wiebe D."/>
            <person name="Huynh C."/>
            <person name="Bernard K."/>
        </authorList>
    </citation>
    <scope>NUCLEOTIDE SEQUENCE [LARGE SCALE GENOMIC DNA]</scope>
    <source>
        <strain evidence="5 6">NML 110608</strain>
    </source>
</reference>
<dbReference type="AlphaFoldDB" id="A0A1E3A485"/>
<dbReference type="SUPFAM" id="SSF51445">
    <property type="entry name" value="(Trans)glycosidases"/>
    <property type="match status" value="1"/>
</dbReference>
<dbReference type="InterPro" id="IPR006101">
    <property type="entry name" value="Glyco_hydro_2"/>
</dbReference>
<dbReference type="PROSITE" id="PS00608">
    <property type="entry name" value="GLYCOSYL_HYDROL_F2_2"/>
    <property type="match status" value="1"/>
</dbReference>
<proteinExistence type="inferred from homology"/>
<dbReference type="InterPro" id="IPR013783">
    <property type="entry name" value="Ig-like_fold"/>
</dbReference>
<dbReference type="Pfam" id="PF02836">
    <property type="entry name" value="Glyco_hydro_2_C"/>
    <property type="match status" value="1"/>
</dbReference>
<dbReference type="Gene3D" id="2.60.120.260">
    <property type="entry name" value="Galactose-binding domain-like"/>
    <property type="match status" value="2"/>
</dbReference>
<keyword evidence="2 5" id="KW-0378">Hydrolase</keyword>
<dbReference type="PATRIC" id="fig|1432052.4.peg.4852"/>
<dbReference type="SUPFAM" id="SSF49785">
    <property type="entry name" value="Galactose-binding domain-like"/>
    <property type="match status" value="2"/>
</dbReference>
<dbReference type="RefSeq" id="WP_141703242.1">
    <property type="nucleotide sequence ID" value="NZ_MCGH01000003.1"/>
</dbReference>